<evidence type="ECO:0000313" key="3">
    <source>
        <dbReference type="Proteomes" id="UP000001052"/>
    </source>
</evidence>
<sequence>MKKMLLIAVMTAALIVSAGAVLAQQSGYGQGYGPQQPQGQGWFCPWCGQQYGQQGMGPGMMRGYRGQGMHGWQGRQMGPGMMHGWQDQGRGPGMMPGYRGQGRMHGGQGPGWRGEQWGRGQYGPYGGEQEMAPLTKSKARNLAEDYVAGNPNLKIGAVNEKDGVFEARIETKDGSLVEKLLIDKETGWMKKAY</sequence>
<dbReference type="OrthoDB" id="7366890at2"/>
<evidence type="ECO:0000313" key="2">
    <source>
        <dbReference type="EMBL" id="ACV68235.1"/>
    </source>
</evidence>
<dbReference type="eggNOG" id="ENOG5031AYG">
    <property type="taxonomic scope" value="Bacteria"/>
</dbReference>
<dbReference type="HOGENOM" id="CLU_1406776_0_0_7"/>
<accession>C8X1D8</accession>
<reference evidence="2 3" key="2">
    <citation type="journal article" date="2010" name="Stand. Genomic Sci.">
        <title>Complete genome sequence of Desulfohalobium retbaense type strain (HR(100)).</title>
        <authorList>
            <person name="Spring S."/>
            <person name="Nolan M."/>
            <person name="Lapidus A."/>
            <person name="Glavina Del Rio T."/>
            <person name="Copeland A."/>
            <person name="Tice H."/>
            <person name="Cheng J.F."/>
            <person name="Lucas S."/>
            <person name="Land M."/>
            <person name="Chen F."/>
            <person name="Bruce D."/>
            <person name="Goodwin L."/>
            <person name="Pitluck S."/>
            <person name="Ivanova N."/>
            <person name="Mavromatis K."/>
            <person name="Mikhailova N."/>
            <person name="Pati A."/>
            <person name="Chen A."/>
            <person name="Palaniappan K."/>
            <person name="Hauser L."/>
            <person name="Chang Y.J."/>
            <person name="Jeffries C.D."/>
            <person name="Munk C."/>
            <person name="Kiss H."/>
            <person name="Chain P."/>
            <person name="Han C."/>
            <person name="Brettin T."/>
            <person name="Detter J.C."/>
            <person name="Schuler E."/>
            <person name="Goker M."/>
            <person name="Rohde M."/>
            <person name="Bristow J."/>
            <person name="Eisen J.A."/>
            <person name="Markowitz V."/>
            <person name="Hugenholtz P."/>
            <person name="Kyrpides N.C."/>
            <person name="Klenk H.P."/>
        </authorList>
    </citation>
    <scope>NUCLEOTIDE SEQUENCE [LARGE SCALE GENOMIC DNA]</scope>
    <source>
        <strain evidence="2 3">DSM 5692</strain>
    </source>
</reference>
<organism evidence="2 3">
    <name type="scientific">Desulfohalobium retbaense (strain ATCC 49708 / DSM 5692 / JCM 16813 / HR100)</name>
    <dbReference type="NCBI Taxonomy" id="485915"/>
    <lineage>
        <taxon>Bacteria</taxon>
        <taxon>Pseudomonadati</taxon>
        <taxon>Thermodesulfobacteriota</taxon>
        <taxon>Desulfovibrionia</taxon>
        <taxon>Desulfovibrionales</taxon>
        <taxon>Desulfohalobiaceae</taxon>
        <taxon>Desulfohalobium</taxon>
    </lineage>
</organism>
<gene>
    <name evidence="2" type="ordered locus">Dret_0947</name>
</gene>
<dbReference type="RefSeq" id="WP_015751391.1">
    <property type="nucleotide sequence ID" value="NC_013223.1"/>
</dbReference>
<reference evidence="3" key="1">
    <citation type="submission" date="2009-09" db="EMBL/GenBank/DDBJ databases">
        <title>The complete chromosome of Desulfohalobium retbaense DSM 5692.</title>
        <authorList>
            <consortium name="US DOE Joint Genome Institute (JGI-PGF)"/>
            <person name="Lucas S."/>
            <person name="Copeland A."/>
            <person name="Lapidus A."/>
            <person name="Glavina del Rio T."/>
            <person name="Dalin E."/>
            <person name="Tice H."/>
            <person name="Bruce D."/>
            <person name="Goodwin L."/>
            <person name="Pitluck S."/>
            <person name="Kyrpides N."/>
            <person name="Mavromatis K."/>
            <person name="Ivanova N."/>
            <person name="Mikhailova N."/>
            <person name="Munk A.C."/>
            <person name="Brettin T."/>
            <person name="Detter J.C."/>
            <person name="Han C."/>
            <person name="Tapia R."/>
            <person name="Larimer F."/>
            <person name="Land M."/>
            <person name="Hauser L."/>
            <person name="Markowitz V."/>
            <person name="Cheng J.-F."/>
            <person name="Hugenholtz P."/>
            <person name="Woyke T."/>
            <person name="Wu D."/>
            <person name="Spring S."/>
            <person name="Klenk H.-P."/>
            <person name="Eisen J.A."/>
        </authorList>
    </citation>
    <scope>NUCLEOTIDE SEQUENCE [LARGE SCALE GENOMIC DNA]</scope>
    <source>
        <strain evidence="3">DSM 5692</strain>
    </source>
</reference>
<dbReference type="EMBL" id="CP001734">
    <property type="protein sequence ID" value="ACV68235.1"/>
    <property type="molecule type" value="Genomic_DNA"/>
</dbReference>
<feature type="chain" id="PRO_5002993133" description="PepSY domain-containing protein" evidence="1">
    <location>
        <begin position="24"/>
        <end position="193"/>
    </location>
</feature>
<evidence type="ECO:0008006" key="4">
    <source>
        <dbReference type="Google" id="ProtNLM"/>
    </source>
</evidence>
<proteinExistence type="predicted"/>
<dbReference type="AlphaFoldDB" id="C8X1D8"/>
<keyword evidence="3" id="KW-1185">Reference proteome</keyword>
<name>C8X1D8_DESRD</name>
<keyword evidence="1" id="KW-0732">Signal</keyword>
<dbReference type="KEGG" id="drt:Dret_0947"/>
<dbReference type="Proteomes" id="UP000001052">
    <property type="component" value="Chromosome"/>
</dbReference>
<protein>
    <recommendedName>
        <fullName evidence="4">PepSY domain-containing protein</fullName>
    </recommendedName>
</protein>
<evidence type="ECO:0000256" key="1">
    <source>
        <dbReference type="SAM" id="SignalP"/>
    </source>
</evidence>
<feature type="signal peptide" evidence="1">
    <location>
        <begin position="1"/>
        <end position="23"/>
    </location>
</feature>